<protein>
    <recommendedName>
        <fullName evidence="3">Polyketide cyclase</fullName>
    </recommendedName>
</protein>
<dbReference type="EMBL" id="BLJN01000001">
    <property type="protein sequence ID" value="GFE78021.1"/>
    <property type="molecule type" value="Genomic_DNA"/>
</dbReference>
<dbReference type="InterPro" id="IPR019587">
    <property type="entry name" value="Polyketide_cyclase/dehydratase"/>
</dbReference>
<organism evidence="1 2">
    <name type="scientific">Steroidobacter agaridevorans</name>
    <dbReference type="NCBI Taxonomy" id="2695856"/>
    <lineage>
        <taxon>Bacteria</taxon>
        <taxon>Pseudomonadati</taxon>
        <taxon>Pseudomonadota</taxon>
        <taxon>Gammaproteobacteria</taxon>
        <taxon>Steroidobacterales</taxon>
        <taxon>Steroidobacteraceae</taxon>
        <taxon>Steroidobacter</taxon>
    </lineage>
</organism>
<sequence length="132" mass="14594">MASIRREVHIQASAEKVWDAMRDVGALHTRLCPGFVSDTKMEAQDVRLVTFANGRQARELIVSVDDAARRVCWAIVDEPFVHYNGAAQVTPLNDGSCQFTWLSDLLPNELEPQVTAMIEAGIADIKRAQEAA</sequence>
<dbReference type="InterPro" id="IPR023393">
    <property type="entry name" value="START-like_dom_sf"/>
</dbReference>
<accession>A0A829Y4Q7</accession>
<evidence type="ECO:0000313" key="2">
    <source>
        <dbReference type="Proteomes" id="UP000445000"/>
    </source>
</evidence>
<dbReference type="AlphaFoldDB" id="A0A829Y4Q7"/>
<dbReference type="Gene3D" id="3.30.530.20">
    <property type="match status" value="1"/>
</dbReference>
<dbReference type="SUPFAM" id="SSF55961">
    <property type="entry name" value="Bet v1-like"/>
    <property type="match status" value="1"/>
</dbReference>
<proteinExistence type="predicted"/>
<evidence type="ECO:0000313" key="1">
    <source>
        <dbReference type="EMBL" id="GFE78021.1"/>
    </source>
</evidence>
<dbReference type="CDD" id="cd07821">
    <property type="entry name" value="PYR_PYL_RCAR_like"/>
    <property type="match status" value="1"/>
</dbReference>
<dbReference type="Pfam" id="PF10604">
    <property type="entry name" value="Polyketide_cyc2"/>
    <property type="match status" value="1"/>
</dbReference>
<reference evidence="2" key="1">
    <citation type="submission" date="2020-01" db="EMBL/GenBank/DDBJ databases">
        <title>'Steroidobacter agaridevorans' sp. nov., agar-degrading bacteria isolated from rhizosphere soils.</title>
        <authorList>
            <person name="Ikenaga M."/>
            <person name="Kataoka M."/>
            <person name="Murouchi A."/>
            <person name="Katsuragi S."/>
            <person name="Sakai M."/>
        </authorList>
    </citation>
    <scope>NUCLEOTIDE SEQUENCE [LARGE SCALE GENOMIC DNA]</scope>
    <source>
        <strain evidence="2">YU21-B</strain>
    </source>
</reference>
<keyword evidence="2" id="KW-1185">Reference proteome</keyword>
<name>A0A829Y4Q7_9GAMM</name>
<dbReference type="Proteomes" id="UP000445000">
    <property type="component" value="Unassembled WGS sequence"/>
</dbReference>
<dbReference type="RefSeq" id="WP_161809963.1">
    <property type="nucleotide sequence ID" value="NZ_BLJN01000001.1"/>
</dbReference>
<gene>
    <name evidence="1" type="ORF">GCM10011487_00210</name>
</gene>
<comment type="caution">
    <text evidence="1">The sequence shown here is derived from an EMBL/GenBank/DDBJ whole genome shotgun (WGS) entry which is preliminary data.</text>
</comment>
<evidence type="ECO:0008006" key="3">
    <source>
        <dbReference type="Google" id="ProtNLM"/>
    </source>
</evidence>